<comment type="similarity">
    <text evidence="7">Belongs to the protein kinase superfamily.</text>
</comment>
<dbReference type="PROSITE" id="PS00108">
    <property type="entry name" value="PROTEIN_KINASE_ST"/>
    <property type="match status" value="1"/>
</dbReference>
<dbReference type="InterPro" id="IPR017441">
    <property type="entry name" value="Protein_kinase_ATP_BS"/>
</dbReference>
<dbReference type="SUPFAM" id="SSF56112">
    <property type="entry name" value="Protein kinase-like (PK-like)"/>
    <property type="match status" value="1"/>
</dbReference>
<keyword evidence="5 6" id="KW-0067">ATP-binding</keyword>
<keyword evidence="3 6" id="KW-0547">Nucleotide-binding</keyword>
<feature type="domain" description="Protein kinase" evidence="9">
    <location>
        <begin position="111"/>
        <end position="384"/>
    </location>
</feature>
<evidence type="ECO:0000256" key="4">
    <source>
        <dbReference type="ARBA" id="ARBA00022777"/>
    </source>
</evidence>
<feature type="binding site" evidence="6">
    <location>
        <position position="139"/>
    </location>
    <ligand>
        <name>ATP</name>
        <dbReference type="ChEBI" id="CHEBI:30616"/>
    </ligand>
</feature>
<dbReference type="PROSITE" id="PS00107">
    <property type="entry name" value="PROTEIN_KINASE_ATP"/>
    <property type="match status" value="1"/>
</dbReference>
<dbReference type="PANTHER" id="PTHR47973">
    <property type="entry name" value="CYSTEINE-RICH RECEPTOR-LIKE PROTEIN KINASE 3"/>
    <property type="match status" value="1"/>
</dbReference>
<name>A0A2N9ELA7_FAGSY</name>
<evidence type="ECO:0000256" key="6">
    <source>
        <dbReference type="PROSITE-ProRule" id="PRU10141"/>
    </source>
</evidence>
<organism evidence="10">
    <name type="scientific">Fagus sylvatica</name>
    <name type="common">Beechnut</name>
    <dbReference type="NCBI Taxonomy" id="28930"/>
    <lineage>
        <taxon>Eukaryota</taxon>
        <taxon>Viridiplantae</taxon>
        <taxon>Streptophyta</taxon>
        <taxon>Embryophyta</taxon>
        <taxon>Tracheophyta</taxon>
        <taxon>Spermatophyta</taxon>
        <taxon>Magnoliopsida</taxon>
        <taxon>eudicotyledons</taxon>
        <taxon>Gunneridae</taxon>
        <taxon>Pentapetalae</taxon>
        <taxon>rosids</taxon>
        <taxon>fabids</taxon>
        <taxon>Fagales</taxon>
        <taxon>Fagaceae</taxon>
        <taxon>Fagus</taxon>
    </lineage>
</organism>
<keyword evidence="1 7" id="KW-0723">Serine/threonine-protein kinase</keyword>
<dbReference type="InterPro" id="IPR001245">
    <property type="entry name" value="Ser-Thr/Tyr_kinase_cat_dom"/>
</dbReference>
<dbReference type="InterPro" id="IPR052059">
    <property type="entry name" value="CR_Ser/Thr_kinase"/>
</dbReference>
<feature type="region of interest" description="Disordered" evidence="8">
    <location>
        <begin position="1"/>
        <end position="36"/>
    </location>
</feature>
<evidence type="ECO:0000256" key="5">
    <source>
        <dbReference type="ARBA" id="ARBA00022840"/>
    </source>
</evidence>
<proteinExistence type="inferred from homology"/>
<evidence type="ECO:0000256" key="1">
    <source>
        <dbReference type="ARBA" id="ARBA00022527"/>
    </source>
</evidence>
<evidence type="ECO:0000259" key="9">
    <source>
        <dbReference type="PROSITE" id="PS50011"/>
    </source>
</evidence>
<protein>
    <recommendedName>
        <fullName evidence="9">Protein kinase domain-containing protein</fullName>
    </recommendedName>
</protein>
<dbReference type="SMART" id="SM00220">
    <property type="entry name" value="S_TKc"/>
    <property type="match status" value="1"/>
</dbReference>
<dbReference type="FunFam" id="3.30.200.20:FF:000225">
    <property type="entry name" value="cold-responsive protein kinase 1"/>
    <property type="match status" value="1"/>
</dbReference>
<dbReference type="InterPro" id="IPR008271">
    <property type="entry name" value="Ser/Thr_kinase_AS"/>
</dbReference>
<reference evidence="10" key="1">
    <citation type="submission" date="2018-02" db="EMBL/GenBank/DDBJ databases">
        <authorList>
            <person name="Cohen D.B."/>
            <person name="Kent A.D."/>
        </authorList>
    </citation>
    <scope>NUCLEOTIDE SEQUENCE</scope>
</reference>
<dbReference type="InterPro" id="IPR011009">
    <property type="entry name" value="Kinase-like_dom_sf"/>
</dbReference>
<sequence>MASQFSSGQSFKRYSQTRSGLSLPSSHDLQSEQTCRSSSTGADLHQRFGIEELTAPIFHLDGICFLRRSSLEFADGFAPADLHSSLLMELSGIKNINLYTYKELRFATDNFSHDNKIGEGGFGSVYKGTLKDGTVAALKVLSSDSKQGVREFLTEIKVISEVEHDNLVKLYGCCAEGYHRILVYGYLENNSLAQTLLGRGHSSIQFNWQTRRKICIGVARGLAFLHEEVHPHIIHRDIKASNILLDKDLMPNFGLEGYLAPEYAIRGQVTRKSDIYSFGVLLLEIVSGRCNTNRRLPAEEQYLLEKVSSSFNHHPNEGVGLLLDTWVMFESGELLRLVDASLDEDFIEEACKFLKIGLLCTQDMPKLRPTMSIVVSMLLGEVHVNDKDITKPGLLSDLMHPKAKDNKGQKYKAEMKNSSDTASTGLGKLYNSSSSSSGHMTTSVATMTFNSIYDRTI</sequence>
<keyword evidence="4" id="KW-0418">Kinase</keyword>
<dbReference type="Gene3D" id="1.10.510.10">
    <property type="entry name" value="Transferase(Phosphotransferase) domain 1"/>
    <property type="match status" value="2"/>
</dbReference>
<evidence type="ECO:0000256" key="2">
    <source>
        <dbReference type="ARBA" id="ARBA00022679"/>
    </source>
</evidence>
<dbReference type="InterPro" id="IPR000719">
    <property type="entry name" value="Prot_kinase_dom"/>
</dbReference>
<evidence type="ECO:0000313" key="10">
    <source>
        <dbReference type="EMBL" id="SPC79666.1"/>
    </source>
</evidence>
<dbReference type="AlphaFoldDB" id="A0A2N9ELA7"/>
<evidence type="ECO:0000256" key="8">
    <source>
        <dbReference type="SAM" id="MobiDB-lite"/>
    </source>
</evidence>
<dbReference type="Pfam" id="PF07714">
    <property type="entry name" value="PK_Tyr_Ser-Thr"/>
    <property type="match status" value="1"/>
</dbReference>
<dbReference type="Gene3D" id="3.30.200.20">
    <property type="entry name" value="Phosphorylase Kinase, domain 1"/>
    <property type="match status" value="1"/>
</dbReference>
<gene>
    <name evidence="10" type="ORF">FSB_LOCUS7548</name>
</gene>
<dbReference type="GO" id="GO:0004674">
    <property type="term" value="F:protein serine/threonine kinase activity"/>
    <property type="evidence" value="ECO:0007669"/>
    <property type="project" value="UniProtKB-KW"/>
</dbReference>
<dbReference type="PROSITE" id="PS50011">
    <property type="entry name" value="PROTEIN_KINASE_DOM"/>
    <property type="match status" value="1"/>
</dbReference>
<dbReference type="EMBL" id="OIVN01000404">
    <property type="protein sequence ID" value="SPC79666.1"/>
    <property type="molecule type" value="Genomic_DNA"/>
</dbReference>
<evidence type="ECO:0000256" key="3">
    <source>
        <dbReference type="ARBA" id="ARBA00022741"/>
    </source>
</evidence>
<dbReference type="GO" id="GO:0005524">
    <property type="term" value="F:ATP binding"/>
    <property type="evidence" value="ECO:0007669"/>
    <property type="project" value="UniProtKB-UniRule"/>
</dbReference>
<keyword evidence="2" id="KW-0808">Transferase</keyword>
<accession>A0A2N9ELA7</accession>
<evidence type="ECO:0000256" key="7">
    <source>
        <dbReference type="RuleBase" id="RU000304"/>
    </source>
</evidence>
<dbReference type="Pfam" id="PF00069">
    <property type="entry name" value="Pkinase"/>
    <property type="match status" value="1"/>
</dbReference>